<dbReference type="InterPro" id="IPR029046">
    <property type="entry name" value="LolA/LolB/LppX"/>
</dbReference>
<feature type="chain" id="PRO_5009004723" description="Outer-membrane lipoprotein carrier protein" evidence="10">
    <location>
        <begin position="23"/>
        <end position="204"/>
    </location>
</feature>
<sequence precursor="true">MKKWSLLLLAHCSIVVSFSAFATPQDELSTRLSLNDGFTATFSQQIVSPEGDIVMEGEGLVEIARPSKFRWETTYPDENTLISDGETLWYYSPFIEQVSLYWQKQAVEQTPFILLTRNEESDWNNYTVSQQNDRFTLTPKTADSTQGQFQIDIDDKGIVKGFNVIEQDGQRGLFSFSNVKLELPKNDRFVFVVPEGVEVDDQRN</sequence>
<evidence type="ECO:0000256" key="2">
    <source>
        <dbReference type="ARBA" id="ARBA00007615"/>
    </source>
</evidence>
<keyword evidence="12" id="KW-1185">Reference proteome</keyword>
<evidence type="ECO:0000256" key="8">
    <source>
        <dbReference type="ARBA" id="ARBA00022927"/>
    </source>
</evidence>
<evidence type="ECO:0000256" key="1">
    <source>
        <dbReference type="ARBA" id="ARBA00004418"/>
    </source>
</evidence>
<evidence type="ECO:0000256" key="4">
    <source>
        <dbReference type="ARBA" id="ARBA00014035"/>
    </source>
</evidence>
<dbReference type="CDD" id="cd16325">
    <property type="entry name" value="LolA"/>
    <property type="match status" value="1"/>
</dbReference>
<evidence type="ECO:0000313" key="11">
    <source>
        <dbReference type="EMBL" id="OCH77248.1"/>
    </source>
</evidence>
<dbReference type="PANTHER" id="PTHR35869">
    <property type="entry name" value="OUTER-MEMBRANE LIPOPROTEIN CARRIER PROTEIN"/>
    <property type="match status" value="1"/>
</dbReference>
<dbReference type="RefSeq" id="WP_017041148.1">
    <property type="nucleotide sequence ID" value="NZ_JBNGCH010000386.1"/>
</dbReference>
<evidence type="ECO:0000256" key="5">
    <source>
        <dbReference type="ARBA" id="ARBA00022448"/>
    </source>
</evidence>
<gene>
    <name evidence="10" type="primary">lolA</name>
    <name evidence="11" type="ORF">A6E14_07985</name>
</gene>
<dbReference type="EMBL" id="MAJZ01000386">
    <property type="protein sequence ID" value="OCH77248.1"/>
    <property type="molecule type" value="Genomic_DNA"/>
</dbReference>
<dbReference type="SUPFAM" id="SSF89392">
    <property type="entry name" value="Prokaryotic lipoproteins and lipoprotein localization factors"/>
    <property type="match status" value="1"/>
</dbReference>
<keyword evidence="11" id="KW-0449">Lipoprotein</keyword>
<keyword evidence="8 10" id="KW-0653">Protein transport</keyword>
<proteinExistence type="inferred from homology"/>
<comment type="similarity">
    <text evidence="2 10">Belongs to the LolA family.</text>
</comment>
<keyword evidence="9 10" id="KW-0143">Chaperone</keyword>
<dbReference type="HAMAP" id="MF_00240">
    <property type="entry name" value="LolA"/>
    <property type="match status" value="1"/>
</dbReference>
<dbReference type="GO" id="GO:0042953">
    <property type="term" value="P:lipoprotein transport"/>
    <property type="evidence" value="ECO:0007669"/>
    <property type="project" value="InterPro"/>
</dbReference>
<comment type="subunit">
    <text evidence="3 10">Monomer.</text>
</comment>
<evidence type="ECO:0000313" key="12">
    <source>
        <dbReference type="Proteomes" id="UP000093173"/>
    </source>
</evidence>
<dbReference type="PANTHER" id="PTHR35869:SF1">
    <property type="entry name" value="OUTER-MEMBRANE LIPOPROTEIN CARRIER PROTEIN"/>
    <property type="match status" value="1"/>
</dbReference>
<reference evidence="12" key="1">
    <citation type="submission" date="2016-06" db="EMBL/GenBank/DDBJ databases">
        <authorList>
            <person name="Hehemann J.-H."/>
            <person name="Arevalo P."/>
            <person name="Datta M.S."/>
            <person name="Polz M.F."/>
        </authorList>
    </citation>
    <scope>NUCLEOTIDE SEQUENCE [LARGE SCALE GENOMIC DNA]</scope>
    <source>
        <strain evidence="12">9CSC122</strain>
    </source>
</reference>
<dbReference type="GO" id="GO:0030288">
    <property type="term" value="C:outer membrane-bounded periplasmic space"/>
    <property type="evidence" value="ECO:0007669"/>
    <property type="project" value="TreeGrafter"/>
</dbReference>
<keyword evidence="5 10" id="KW-0813">Transport</keyword>
<feature type="signal peptide" evidence="10">
    <location>
        <begin position="1"/>
        <end position="22"/>
    </location>
</feature>
<dbReference type="AlphaFoldDB" id="A0A1B9R031"/>
<organism evidence="11 12">
    <name type="scientific">Vibrio genomosp. F10</name>
    <dbReference type="NCBI Taxonomy" id="723171"/>
    <lineage>
        <taxon>Bacteria</taxon>
        <taxon>Pseudomonadati</taxon>
        <taxon>Pseudomonadota</taxon>
        <taxon>Gammaproteobacteria</taxon>
        <taxon>Vibrionales</taxon>
        <taxon>Vibrionaceae</taxon>
        <taxon>Vibrio</taxon>
    </lineage>
</organism>
<dbReference type="InterPro" id="IPR004564">
    <property type="entry name" value="OM_lipoprot_carrier_LolA-like"/>
</dbReference>
<comment type="subcellular location">
    <subcellularLocation>
        <location evidence="1 10">Periplasm</location>
    </subcellularLocation>
</comment>
<evidence type="ECO:0000256" key="3">
    <source>
        <dbReference type="ARBA" id="ARBA00011245"/>
    </source>
</evidence>
<accession>A0A1B9R031</accession>
<dbReference type="NCBIfam" id="TIGR00547">
    <property type="entry name" value="lolA"/>
    <property type="match status" value="1"/>
</dbReference>
<dbReference type="Proteomes" id="UP000093173">
    <property type="component" value="Unassembled WGS sequence"/>
</dbReference>
<keyword evidence="7 10" id="KW-0574">Periplasm</keyword>
<name>A0A1B9R031_9VIBR</name>
<comment type="function">
    <text evidence="10">Participates in the translocation of lipoproteins from the inner membrane to the outer membrane. Only forms a complex with a lipoprotein if the residue after the N-terminal Cys is not an aspartate (The Asp acts as a targeting signal to indicate that the lipoprotein should stay in the inner membrane).</text>
</comment>
<dbReference type="InterPro" id="IPR018323">
    <property type="entry name" value="OM_lipoprot_carrier_LolA_Pbac"/>
</dbReference>
<dbReference type="GO" id="GO:0044874">
    <property type="term" value="P:lipoprotein localization to outer membrane"/>
    <property type="evidence" value="ECO:0007669"/>
    <property type="project" value="UniProtKB-UniRule"/>
</dbReference>
<evidence type="ECO:0000256" key="10">
    <source>
        <dbReference type="HAMAP-Rule" id="MF_00240"/>
    </source>
</evidence>
<evidence type="ECO:0000256" key="6">
    <source>
        <dbReference type="ARBA" id="ARBA00022729"/>
    </source>
</evidence>
<comment type="caution">
    <text evidence="11">The sequence shown here is derived from an EMBL/GenBank/DDBJ whole genome shotgun (WGS) entry which is preliminary data.</text>
</comment>
<keyword evidence="6 10" id="KW-0732">Signal</keyword>
<dbReference type="Pfam" id="PF03548">
    <property type="entry name" value="LolA"/>
    <property type="match status" value="1"/>
</dbReference>
<dbReference type="Gene3D" id="2.50.20.10">
    <property type="entry name" value="Lipoprotein localisation LolA/LolB/LppX"/>
    <property type="match status" value="1"/>
</dbReference>
<evidence type="ECO:0000256" key="7">
    <source>
        <dbReference type="ARBA" id="ARBA00022764"/>
    </source>
</evidence>
<evidence type="ECO:0000256" key="9">
    <source>
        <dbReference type="ARBA" id="ARBA00023186"/>
    </source>
</evidence>
<protein>
    <recommendedName>
        <fullName evidence="4 10">Outer-membrane lipoprotein carrier protein</fullName>
    </recommendedName>
</protein>